<name>A0AAV9NI23_9EURO</name>
<dbReference type="SUPFAM" id="SSF81383">
    <property type="entry name" value="F-box domain"/>
    <property type="match status" value="1"/>
</dbReference>
<organism evidence="2 3">
    <name type="scientific">Exophiala bonariae</name>
    <dbReference type="NCBI Taxonomy" id="1690606"/>
    <lineage>
        <taxon>Eukaryota</taxon>
        <taxon>Fungi</taxon>
        <taxon>Dikarya</taxon>
        <taxon>Ascomycota</taxon>
        <taxon>Pezizomycotina</taxon>
        <taxon>Eurotiomycetes</taxon>
        <taxon>Chaetothyriomycetidae</taxon>
        <taxon>Chaetothyriales</taxon>
        <taxon>Herpotrichiellaceae</taxon>
        <taxon>Exophiala</taxon>
    </lineage>
</organism>
<gene>
    <name evidence="2" type="ORF">LTR84_010891</name>
</gene>
<dbReference type="RefSeq" id="XP_064709150.1">
    <property type="nucleotide sequence ID" value="XM_064854424.1"/>
</dbReference>
<dbReference type="CDD" id="cd09917">
    <property type="entry name" value="F-box_SF"/>
    <property type="match status" value="1"/>
</dbReference>
<proteinExistence type="predicted"/>
<protein>
    <recommendedName>
        <fullName evidence="1">F-box domain-containing protein</fullName>
    </recommendedName>
</protein>
<dbReference type="GeneID" id="89979045"/>
<accession>A0AAV9NI23</accession>
<comment type="caution">
    <text evidence="2">The sequence shown here is derived from an EMBL/GenBank/DDBJ whole genome shotgun (WGS) entry which is preliminary data.</text>
</comment>
<evidence type="ECO:0000313" key="3">
    <source>
        <dbReference type="Proteomes" id="UP001358417"/>
    </source>
</evidence>
<dbReference type="AlphaFoldDB" id="A0AAV9NI23"/>
<feature type="domain" description="F-box" evidence="1">
    <location>
        <begin position="1"/>
        <end position="46"/>
    </location>
</feature>
<sequence length="493" mass="57471">MATMEDLPTELIDHLCRFVDRSSLKSFRLLCKTYADVAQKHLFHNLEFHLYPSSRRFYQLEQLASNKSIAPYLRGISFQSGVPLEYADYRYWQAQVYHDISSAWSRDNAANGLSKSDYSQFHESLQARFPPDFSSRYDLYRWHLDQQAAAMADQRVRDSLIRTLNSLSHSTSDVKFRIIMSEPQIRLEELEDFDPEEYAMDRPFDPDARRRVYNRRKNCLSQFTNFLEAAHASRCPLIHLVAVDLPHEMLHRPRHNQESILDDIFAHLKTLNLKIGSLPHSDQLSREGLNDQVYARGRNQSAWRLKSLLNKATELEELTLELLHGKEAEYSFELFDRTNIDRFPQLWVPHLKSLSLSRFHCRWGDLKALLDQGVNIRGLTLRDCRMETRSMLDVLQYLSKRRFDSISVLGTWQVDEDQGEWHWHSPDDFTSCSAATSYEGPYAIAGMKSTLENYMLSGGECPLPVWTTTNRAEDTWEMLGDTSFHYLPGPLRT</sequence>
<dbReference type="EMBL" id="JAVRRD010000005">
    <property type="protein sequence ID" value="KAK5058627.1"/>
    <property type="molecule type" value="Genomic_DNA"/>
</dbReference>
<evidence type="ECO:0000313" key="2">
    <source>
        <dbReference type="EMBL" id="KAK5058627.1"/>
    </source>
</evidence>
<keyword evidence="3" id="KW-1185">Reference proteome</keyword>
<dbReference type="Proteomes" id="UP001358417">
    <property type="component" value="Unassembled WGS sequence"/>
</dbReference>
<evidence type="ECO:0000259" key="1">
    <source>
        <dbReference type="PROSITE" id="PS50181"/>
    </source>
</evidence>
<dbReference type="InterPro" id="IPR036047">
    <property type="entry name" value="F-box-like_dom_sf"/>
</dbReference>
<reference evidence="2 3" key="1">
    <citation type="submission" date="2023-08" db="EMBL/GenBank/DDBJ databases">
        <title>Black Yeasts Isolated from many extreme environments.</title>
        <authorList>
            <person name="Coleine C."/>
            <person name="Stajich J.E."/>
            <person name="Selbmann L."/>
        </authorList>
    </citation>
    <scope>NUCLEOTIDE SEQUENCE [LARGE SCALE GENOMIC DNA]</scope>
    <source>
        <strain evidence="2 3">CCFEE 5792</strain>
    </source>
</reference>
<dbReference type="PROSITE" id="PS50181">
    <property type="entry name" value="FBOX"/>
    <property type="match status" value="1"/>
</dbReference>
<dbReference type="InterPro" id="IPR001810">
    <property type="entry name" value="F-box_dom"/>
</dbReference>